<feature type="signal peptide" evidence="1">
    <location>
        <begin position="1"/>
        <end position="20"/>
    </location>
</feature>
<evidence type="ECO:0000313" key="2">
    <source>
        <dbReference type="EMBL" id="MCX2742034.1"/>
    </source>
</evidence>
<dbReference type="Proteomes" id="UP001207228">
    <property type="component" value="Unassembled WGS sequence"/>
</dbReference>
<evidence type="ECO:0000313" key="3">
    <source>
        <dbReference type="Proteomes" id="UP001207228"/>
    </source>
</evidence>
<proteinExistence type="predicted"/>
<dbReference type="PROSITE" id="PS51257">
    <property type="entry name" value="PROKAR_LIPOPROTEIN"/>
    <property type="match status" value="1"/>
</dbReference>
<protein>
    <submittedName>
        <fullName evidence="2">Uncharacterized protein</fullName>
    </submittedName>
</protein>
<organism evidence="2 3">
    <name type="scientific">Pontibacter anaerobius</name>
    <dbReference type="NCBI Taxonomy" id="2993940"/>
    <lineage>
        <taxon>Bacteria</taxon>
        <taxon>Pseudomonadati</taxon>
        <taxon>Bacteroidota</taxon>
        <taxon>Cytophagia</taxon>
        <taxon>Cytophagales</taxon>
        <taxon>Hymenobacteraceae</taxon>
        <taxon>Pontibacter</taxon>
    </lineage>
</organism>
<reference evidence="2 3" key="1">
    <citation type="submission" date="2022-11" db="EMBL/GenBank/DDBJ databases">
        <title>The characterization of three novel Bacteroidetes species and genomic analysis of their roles in tidal elemental geochemical cycles.</title>
        <authorList>
            <person name="Ma K.-J."/>
        </authorList>
    </citation>
    <scope>NUCLEOTIDE SEQUENCE [LARGE SCALE GENOMIC DNA]</scope>
    <source>
        <strain evidence="2 3">M82</strain>
    </source>
</reference>
<keyword evidence="1" id="KW-0732">Signal</keyword>
<dbReference type="EMBL" id="JAPFQO010000015">
    <property type="protein sequence ID" value="MCX2742034.1"/>
    <property type="molecule type" value="Genomic_DNA"/>
</dbReference>
<comment type="caution">
    <text evidence="2">The sequence shown here is derived from an EMBL/GenBank/DDBJ whole genome shotgun (WGS) entry which is preliminary data.</text>
</comment>
<accession>A0ABT3RJQ7</accession>
<name>A0ABT3RJQ7_9BACT</name>
<keyword evidence="3" id="KW-1185">Reference proteome</keyword>
<feature type="chain" id="PRO_5045760422" evidence="1">
    <location>
        <begin position="21"/>
        <end position="70"/>
    </location>
</feature>
<sequence>MRLFRPYLFMLLCLFLLAGAGCQRKGIPCPKPTSKRTVKVQGPNSQGLEAIKVKRDKNGRVKKGRVLGLF</sequence>
<dbReference type="RefSeq" id="WP_266054268.1">
    <property type="nucleotide sequence ID" value="NZ_JAPFQO010000015.1"/>
</dbReference>
<evidence type="ECO:0000256" key="1">
    <source>
        <dbReference type="SAM" id="SignalP"/>
    </source>
</evidence>
<gene>
    <name evidence="2" type="ORF">OO017_18900</name>
</gene>